<dbReference type="RefSeq" id="WP_193934168.1">
    <property type="nucleotide sequence ID" value="NZ_CAWPMZ010000102.1"/>
</dbReference>
<protein>
    <submittedName>
        <fullName evidence="1">Uncharacterized protein</fullName>
    </submittedName>
</protein>
<name>A0ABR9UWU9_9CHRO</name>
<evidence type="ECO:0000313" key="1">
    <source>
        <dbReference type="EMBL" id="MBE9192756.1"/>
    </source>
</evidence>
<reference evidence="1 2" key="1">
    <citation type="submission" date="2020-10" db="EMBL/GenBank/DDBJ databases">
        <authorList>
            <person name="Castelo-Branco R."/>
            <person name="Eusebio N."/>
            <person name="Adriana R."/>
            <person name="Vieira A."/>
            <person name="Brugerolle De Fraissinette N."/>
            <person name="Rezende De Castro R."/>
            <person name="Schneider M.P."/>
            <person name="Vasconcelos V."/>
            <person name="Leao P.N."/>
        </authorList>
    </citation>
    <scope>NUCLEOTIDE SEQUENCE [LARGE SCALE GENOMIC DNA]</scope>
    <source>
        <strain evidence="1 2">LEGE 06123</strain>
    </source>
</reference>
<comment type="caution">
    <text evidence="1">The sequence shown here is derived from an EMBL/GenBank/DDBJ whole genome shotgun (WGS) entry which is preliminary data.</text>
</comment>
<evidence type="ECO:0000313" key="2">
    <source>
        <dbReference type="Proteomes" id="UP000651156"/>
    </source>
</evidence>
<proteinExistence type="predicted"/>
<accession>A0ABR9UWU9</accession>
<dbReference type="EMBL" id="JADEWN010000064">
    <property type="protein sequence ID" value="MBE9192756.1"/>
    <property type="molecule type" value="Genomic_DNA"/>
</dbReference>
<keyword evidence="2" id="KW-1185">Reference proteome</keyword>
<organism evidence="1 2">
    <name type="scientific">Gloeocapsopsis crepidinum LEGE 06123</name>
    <dbReference type="NCBI Taxonomy" id="588587"/>
    <lineage>
        <taxon>Bacteria</taxon>
        <taxon>Bacillati</taxon>
        <taxon>Cyanobacteriota</taxon>
        <taxon>Cyanophyceae</taxon>
        <taxon>Oscillatoriophycideae</taxon>
        <taxon>Chroococcales</taxon>
        <taxon>Chroococcaceae</taxon>
        <taxon>Gloeocapsopsis</taxon>
    </lineage>
</organism>
<dbReference type="Proteomes" id="UP000651156">
    <property type="component" value="Unassembled WGS sequence"/>
</dbReference>
<sequence length="91" mass="10495">MELLQKVVEQAEVKIEDLNKLETGLKSLAEESVKHMLDAISMQGRLTSYNVQELIEVRDKSATFLKGLNIDISNKQDIFKKINEIIFFDHM</sequence>
<gene>
    <name evidence="1" type="ORF">IQ230_20850</name>
</gene>